<evidence type="ECO:0000313" key="2">
    <source>
        <dbReference type="Proteomes" id="UP000323671"/>
    </source>
</evidence>
<dbReference type="RefSeq" id="WP_149424497.1">
    <property type="nucleotide sequence ID" value="NZ_CP022579.1"/>
</dbReference>
<dbReference type="Pfam" id="PF08895">
    <property type="entry name" value="DUF1840"/>
    <property type="match status" value="1"/>
</dbReference>
<accession>A0A5C1E3N3</accession>
<dbReference type="Proteomes" id="UP000323671">
    <property type="component" value="Chromosome"/>
</dbReference>
<dbReference type="InterPro" id="IPR014991">
    <property type="entry name" value="DUF1840"/>
</dbReference>
<gene>
    <name evidence="1" type="ORF">OTERR_00360</name>
</gene>
<dbReference type="AlphaFoldDB" id="A0A5C1E3N3"/>
<dbReference type="KEGG" id="otr:OTERR_00360"/>
<keyword evidence="2" id="KW-1185">Reference proteome</keyword>
<dbReference type="EMBL" id="CP022579">
    <property type="protein sequence ID" value="QEL63512.1"/>
    <property type="molecule type" value="Genomic_DNA"/>
</dbReference>
<proteinExistence type="predicted"/>
<organism evidence="1 2">
    <name type="scientific">Oryzomicrobium terrae</name>
    <dbReference type="NCBI Taxonomy" id="1735038"/>
    <lineage>
        <taxon>Bacteria</taxon>
        <taxon>Pseudomonadati</taxon>
        <taxon>Pseudomonadota</taxon>
        <taxon>Betaproteobacteria</taxon>
        <taxon>Rhodocyclales</taxon>
        <taxon>Rhodocyclaceae</taxon>
        <taxon>Oryzomicrobium</taxon>
    </lineage>
</organism>
<protein>
    <recommendedName>
        <fullName evidence="3">DUF1840 domain-containing protein</fullName>
    </recommendedName>
</protein>
<reference evidence="1 2" key="1">
    <citation type="submission" date="2017-07" db="EMBL/GenBank/DDBJ databases">
        <title>Complete genome sequence of Oryzomicrobium terrae TPP412.</title>
        <authorList>
            <person name="Chiu L.-W."/>
            <person name="Lo K.-J."/>
            <person name="Tsai Y.-M."/>
            <person name="Lin S.-S."/>
            <person name="Kuo C.-H."/>
            <person name="Liu C.-T."/>
        </authorList>
    </citation>
    <scope>NUCLEOTIDE SEQUENCE [LARGE SCALE GENOMIC DNA]</scope>
    <source>
        <strain evidence="1 2">TPP412</strain>
    </source>
</reference>
<name>A0A5C1E3N3_9RHOO</name>
<sequence>MIVKFFCKNAADLIMFDDVARKLLTVLGKEPTARGIILAEEVAEALDRLAAVVAHDKALKEEGQGATVEVPEVGVEPHELVGLGTRAQPLIQMLGRAREKNEPVLWEAAKDFYPPR</sequence>
<evidence type="ECO:0008006" key="3">
    <source>
        <dbReference type="Google" id="ProtNLM"/>
    </source>
</evidence>
<evidence type="ECO:0000313" key="1">
    <source>
        <dbReference type="EMBL" id="QEL63512.1"/>
    </source>
</evidence>